<evidence type="ECO:0000313" key="2">
    <source>
        <dbReference type="EMBL" id="SMD08428.1"/>
    </source>
</evidence>
<dbReference type="RefSeq" id="WP_084241539.1">
    <property type="nucleotide sequence ID" value="NZ_FWXT01000006.1"/>
</dbReference>
<dbReference type="EMBL" id="FWXT01000006">
    <property type="protein sequence ID" value="SMD08428.1"/>
    <property type="molecule type" value="Genomic_DNA"/>
</dbReference>
<evidence type="ECO:0000313" key="3">
    <source>
        <dbReference type="Proteomes" id="UP000192756"/>
    </source>
</evidence>
<proteinExistence type="predicted"/>
<accession>A0A1W2EH11</accession>
<keyword evidence="3" id="KW-1185">Reference proteome</keyword>
<sequence length="172" mass="19769">MKNKTLDYTLVLKMIVPILLLLLLGVYQLAFKRTWESYRDYALLKAQGANMENLSVSPLYTMARIKKVNELYGRFNVDTLGWKNVLWNHSAGLSQKYSCSINAYPPVKPVNFNEQQFYKQSVGFSGEFGNLLKLLHELSYLKNIGALSDISYIKKPREEQVILNIDLLAMPK</sequence>
<dbReference type="OrthoDB" id="767255at2"/>
<feature type="transmembrane region" description="Helical" evidence="1">
    <location>
        <begin position="12"/>
        <end position="31"/>
    </location>
</feature>
<keyword evidence="1" id="KW-1133">Transmembrane helix</keyword>
<organism evidence="2 3">
    <name type="scientific">Pedobacter africanus</name>
    <dbReference type="NCBI Taxonomy" id="151894"/>
    <lineage>
        <taxon>Bacteria</taxon>
        <taxon>Pseudomonadati</taxon>
        <taxon>Bacteroidota</taxon>
        <taxon>Sphingobacteriia</taxon>
        <taxon>Sphingobacteriales</taxon>
        <taxon>Sphingobacteriaceae</taxon>
        <taxon>Pedobacter</taxon>
    </lineage>
</organism>
<gene>
    <name evidence="2" type="ORF">SAMN04488524_4762</name>
</gene>
<dbReference type="STRING" id="151894.SAMN04488524_4762"/>
<name>A0A1W2EH11_9SPHI</name>
<dbReference type="AlphaFoldDB" id="A0A1W2EH11"/>
<dbReference type="Proteomes" id="UP000192756">
    <property type="component" value="Unassembled WGS sequence"/>
</dbReference>
<protein>
    <submittedName>
        <fullName evidence="2">Uncharacterized protein</fullName>
    </submittedName>
</protein>
<reference evidence="3" key="1">
    <citation type="submission" date="2017-04" db="EMBL/GenBank/DDBJ databases">
        <authorList>
            <person name="Varghese N."/>
            <person name="Submissions S."/>
        </authorList>
    </citation>
    <scope>NUCLEOTIDE SEQUENCE [LARGE SCALE GENOMIC DNA]</scope>
    <source>
        <strain evidence="3">DSM 12126</strain>
    </source>
</reference>
<keyword evidence="1" id="KW-0472">Membrane</keyword>
<keyword evidence="1" id="KW-0812">Transmembrane</keyword>
<evidence type="ECO:0000256" key="1">
    <source>
        <dbReference type="SAM" id="Phobius"/>
    </source>
</evidence>